<dbReference type="NCBIfam" id="TIGR03025">
    <property type="entry name" value="EPS_sugtrans"/>
    <property type="match status" value="1"/>
</dbReference>
<keyword evidence="3 7" id="KW-0808">Transferase</keyword>
<dbReference type="Pfam" id="PF13727">
    <property type="entry name" value="CoA_binding_3"/>
    <property type="match status" value="1"/>
</dbReference>
<evidence type="ECO:0000256" key="2">
    <source>
        <dbReference type="ARBA" id="ARBA00006464"/>
    </source>
</evidence>
<evidence type="ECO:0000256" key="5">
    <source>
        <dbReference type="ARBA" id="ARBA00022989"/>
    </source>
</evidence>
<proteinExistence type="inferred from homology"/>
<dbReference type="RefSeq" id="WP_125661936.1">
    <property type="nucleotide sequence ID" value="NZ_AP019308.1"/>
</dbReference>
<dbReference type="Proteomes" id="UP000275368">
    <property type="component" value="Chromosome"/>
</dbReference>
<protein>
    <submittedName>
        <fullName evidence="7">Galactosyl transferase</fullName>
    </submittedName>
</protein>
<dbReference type="GO" id="GO:0016020">
    <property type="term" value="C:membrane"/>
    <property type="evidence" value="ECO:0007669"/>
    <property type="project" value="UniProtKB-SubCell"/>
</dbReference>
<name>A0A3G9JJ32_9BACL</name>
<evidence type="ECO:0000256" key="4">
    <source>
        <dbReference type="ARBA" id="ARBA00022692"/>
    </source>
</evidence>
<organism evidence="7 8">
    <name type="scientific">Paenibacillus baekrokdamisoli</name>
    <dbReference type="NCBI Taxonomy" id="1712516"/>
    <lineage>
        <taxon>Bacteria</taxon>
        <taxon>Bacillati</taxon>
        <taxon>Bacillota</taxon>
        <taxon>Bacilli</taxon>
        <taxon>Bacillales</taxon>
        <taxon>Paenibacillaceae</taxon>
        <taxon>Paenibacillus</taxon>
    </lineage>
</organism>
<evidence type="ECO:0000256" key="6">
    <source>
        <dbReference type="ARBA" id="ARBA00023136"/>
    </source>
</evidence>
<keyword evidence="8" id="KW-1185">Reference proteome</keyword>
<dbReference type="Gene3D" id="3.40.50.720">
    <property type="entry name" value="NAD(P)-binding Rossmann-like Domain"/>
    <property type="match status" value="1"/>
</dbReference>
<dbReference type="PANTHER" id="PTHR30576:SF10">
    <property type="entry name" value="SLL5057 PROTEIN"/>
    <property type="match status" value="1"/>
</dbReference>
<comment type="subcellular location">
    <subcellularLocation>
        <location evidence="1">Membrane</location>
        <topology evidence="1">Multi-pass membrane protein</topology>
    </subcellularLocation>
</comment>
<keyword evidence="6" id="KW-0472">Membrane</keyword>
<accession>A0A3G9JJ32</accession>
<dbReference type="AlphaFoldDB" id="A0A3G9JJ32"/>
<comment type="similarity">
    <text evidence="2">Belongs to the bacterial sugar transferase family.</text>
</comment>
<dbReference type="InterPro" id="IPR003362">
    <property type="entry name" value="Bact_transf"/>
</dbReference>
<dbReference type="PANTHER" id="PTHR30576">
    <property type="entry name" value="COLANIC BIOSYNTHESIS UDP-GLUCOSE LIPID CARRIER TRANSFERASE"/>
    <property type="match status" value="1"/>
</dbReference>
<dbReference type="KEGG" id="pbk:Back11_43290"/>
<dbReference type="InterPro" id="IPR017475">
    <property type="entry name" value="EPS_sugar_tfrase"/>
</dbReference>
<evidence type="ECO:0000256" key="3">
    <source>
        <dbReference type="ARBA" id="ARBA00022679"/>
    </source>
</evidence>
<keyword evidence="4" id="KW-0812">Transmembrane</keyword>
<reference evidence="7 8" key="1">
    <citation type="submission" date="2018-11" db="EMBL/GenBank/DDBJ databases">
        <title>Complete genome sequence of Paenibacillus baekrokdamisoli strain KCTC 33723.</title>
        <authorList>
            <person name="Kang S.W."/>
            <person name="Lee K.C."/>
            <person name="Kim K.K."/>
            <person name="Kim J.S."/>
            <person name="Kim D.S."/>
            <person name="Ko S.H."/>
            <person name="Yang S.H."/>
            <person name="Lee J.S."/>
        </authorList>
    </citation>
    <scope>NUCLEOTIDE SEQUENCE [LARGE SCALE GENOMIC DNA]</scope>
    <source>
        <strain evidence="7 8">KCTC 33723</strain>
    </source>
</reference>
<dbReference type="GO" id="GO:0016780">
    <property type="term" value="F:phosphotransferase activity, for other substituted phosphate groups"/>
    <property type="evidence" value="ECO:0007669"/>
    <property type="project" value="TreeGrafter"/>
</dbReference>
<dbReference type="EMBL" id="AP019308">
    <property type="protein sequence ID" value="BBH22984.1"/>
    <property type="molecule type" value="Genomic_DNA"/>
</dbReference>
<evidence type="ECO:0000256" key="1">
    <source>
        <dbReference type="ARBA" id="ARBA00004141"/>
    </source>
</evidence>
<dbReference type="Pfam" id="PF02397">
    <property type="entry name" value="Bac_transf"/>
    <property type="match status" value="1"/>
</dbReference>
<keyword evidence="5" id="KW-1133">Transmembrane helix</keyword>
<evidence type="ECO:0000313" key="7">
    <source>
        <dbReference type="EMBL" id="BBH22984.1"/>
    </source>
</evidence>
<evidence type="ECO:0000313" key="8">
    <source>
        <dbReference type="Proteomes" id="UP000275368"/>
    </source>
</evidence>
<gene>
    <name evidence="7" type="primary">cps2E</name>
    <name evidence="7" type="ORF">Back11_43290</name>
</gene>
<sequence>MHKFNNNSFFHFSMLFCDVAAVIISFCLSYQIVGNIIELHEFKSFFWMFLIFIALYTSTMNLYNMYNKLTFTYYDRIIRNVFNSVLIATLSILLMIYFQSGLSYSRHFFFTFIGISFLLVISFRTYFTYSKKRTIGLRKRVLVVGVQNVIEKFEYYVNKTNVNIDIIGYVELNSESPLTNSPLLGKITDLEQILRQHVVDEVFFAIGDKQVTSIENHVALCENMGVTSRLILDLYSLSVSKSHFTGIGTLPMLTLHTVSLNDFQLYFKRILDLIGSIVGILITAFLFIFLYPLIKLDSKGPALFAQKRVGINGRVFNIYKFRTMQIDAEQQKQKLMNENKVDGGFMFKMNNDPRVTRVGQFLRRTSLDELPQFFNIFLGHMSLVGTRPPTLDEVKRYETHHYRRISIKPGLTGMWQITGRSEITNFDQVVKLDTEYIDQWSIWLDVKIIIKTIMVVFNRKGAY</sequence>
<dbReference type="OrthoDB" id="9808602at2"/>